<evidence type="ECO:0000313" key="5">
    <source>
        <dbReference type="Proteomes" id="UP000803884"/>
    </source>
</evidence>
<dbReference type="InterPro" id="IPR059009">
    <property type="entry name" value="Znf_C2H2_17_1st"/>
</dbReference>
<keyword evidence="5" id="KW-1185">Reference proteome</keyword>
<organism evidence="4 5">
    <name type="scientific">Cladosporium halotolerans</name>
    <dbReference type="NCBI Taxonomy" id="1052096"/>
    <lineage>
        <taxon>Eukaryota</taxon>
        <taxon>Fungi</taxon>
        <taxon>Dikarya</taxon>
        <taxon>Ascomycota</taxon>
        <taxon>Pezizomycotina</taxon>
        <taxon>Dothideomycetes</taxon>
        <taxon>Dothideomycetidae</taxon>
        <taxon>Cladosporiales</taxon>
        <taxon>Cladosporiaceae</taxon>
        <taxon>Cladosporium</taxon>
    </lineage>
</organism>
<gene>
    <name evidence="4" type="ORF">WHR41_06061</name>
</gene>
<dbReference type="GeneID" id="96007504"/>
<feature type="region of interest" description="Disordered" evidence="1">
    <location>
        <begin position="171"/>
        <end position="248"/>
    </location>
</feature>
<evidence type="ECO:0000313" key="4">
    <source>
        <dbReference type="EMBL" id="KAL1585592.1"/>
    </source>
</evidence>
<protein>
    <recommendedName>
        <fullName evidence="3">C2H2-type domain-containing protein</fullName>
    </recommendedName>
</protein>
<dbReference type="RefSeq" id="XP_069228698.1">
    <property type="nucleotide sequence ID" value="XM_069374666.1"/>
</dbReference>
<feature type="domain" description="C2H2-type" evidence="3">
    <location>
        <begin position="299"/>
        <end position="326"/>
    </location>
</feature>
<dbReference type="AlphaFoldDB" id="A0AB34KPE1"/>
<dbReference type="PANTHER" id="PTHR46179:SF24">
    <property type="entry name" value="C2H2-TYPE DOMAIN-CONTAINING PROTEIN"/>
    <property type="match status" value="1"/>
</dbReference>
<dbReference type="InterPro" id="IPR051061">
    <property type="entry name" value="Zinc_finger_trans_reg"/>
</dbReference>
<feature type="signal peptide" evidence="2">
    <location>
        <begin position="1"/>
        <end position="25"/>
    </location>
</feature>
<accession>A0AB34KPE1</accession>
<evidence type="ECO:0000259" key="3">
    <source>
        <dbReference type="SMART" id="SM00355"/>
    </source>
</evidence>
<reference evidence="4 5" key="1">
    <citation type="journal article" date="2020" name="Microbiol. Resour. Announc.">
        <title>Draft Genome Sequence of a Cladosporium Species Isolated from the Mesophotic Ascidian Didemnum maculosum.</title>
        <authorList>
            <person name="Gioti A."/>
            <person name="Siaperas R."/>
            <person name="Nikolaivits E."/>
            <person name="Le Goff G."/>
            <person name="Ouazzani J."/>
            <person name="Kotoulas G."/>
            <person name="Topakas E."/>
        </authorList>
    </citation>
    <scope>NUCLEOTIDE SEQUENCE [LARGE SCALE GENOMIC DNA]</scope>
    <source>
        <strain evidence="4 5">TM138-S3</strain>
    </source>
</reference>
<dbReference type="GO" id="GO:0005634">
    <property type="term" value="C:nucleus"/>
    <property type="evidence" value="ECO:0007669"/>
    <property type="project" value="TreeGrafter"/>
</dbReference>
<sequence>MTRSRAPSALAAAAPHLLATAVAGADQTPWLPQEPNFPLGPGAAAGYNAYQPQAAGRHWHNPSHTTRLPDQYSQPQFAHAGDSLAVQTHTLPRATRQLTPTITFSADPYTPDSQVQPQDSHCNSATSIYAPWRNNFGGLDGVFEGSNYALPVTRRPVQTPHGRNMADVIPPQMATGTNGLASPTSDHQPAMSRQITPSHIPMGDTSVRKRSFSEMSQGPQQMQMPAGDHQSPHESPYGNSPGNVDDSQGHKVQRMIKRGEPPQAHDGKYYCDFAQECTGLYFDRKCEWSKHMDKHDRPYRCQQPQCAKLQGFTYSGGLLRHEREVHNKHGGPKDALRCNVAHCKRFNGKGFTRKENLNEHLRRVHGITSDAPSNPTNPSNLRQIAADAAPGADMIETPASRFSETGEIDELNTSTPYPDLNKRRRLDNGASPRSSDDLEQELQRLKADNLEKDERIRRMEANDSAREARMKSLEDTLSQLTSQGLQRVPDQAPMTGHMGTNMNMGNIDHTMDSNIDQSLGNTMGGAIGSYPEFNGTVVEKND</sequence>
<dbReference type="PANTHER" id="PTHR46179">
    <property type="entry name" value="ZINC FINGER PROTEIN"/>
    <property type="match status" value="1"/>
</dbReference>
<dbReference type="GO" id="GO:0006357">
    <property type="term" value="P:regulation of transcription by RNA polymerase II"/>
    <property type="evidence" value="ECO:0007669"/>
    <property type="project" value="TreeGrafter"/>
</dbReference>
<feature type="domain" description="C2H2-type" evidence="3">
    <location>
        <begin position="336"/>
        <end position="365"/>
    </location>
</feature>
<dbReference type="Pfam" id="PF26176">
    <property type="entry name" value="zf_C2H2_17_2"/>
    <property type="match status" value="1"/>
</dbReference>
<feature type="compositionally biased region" description="Polar residues" evidence="1">
    <location>
        <begin position="213"/>
        <end position="223"/>
    </location>
</feature>
<comment type="caution">
    <text evidence="4">The sequence shown here is derived from an EMBL/GenBank/DDBJ whole genome shotgun (WGS) entry which is preliminary data.</text>
</comment>
<feature type="compositionally biased region" description="Polar residues" evidence="1">
    <location>
        <begin position="237"/>
        <end position="246"/>
    </location>
</feature>
<evidence type="ECO:0000256" key="2">
    <source>
        <dbReference type="SAM" id="SignalP"/>
    </source>
</evidence>
<dbReference type="Proteomes" id="UP000803884">
    <property type="component" value="Unassembled WGS sequence"/>
</dbReference>
<dbReference type="EMBL" id="JAAQHG020000018">
    <property type="protein sequence ID" value="KAL1585592.1"/>
    <property type="molecule type" value="Genomic_DNA"/>
</dbReference>
<feature type="compositionally biased region" description="Basic and acidic residues" evidence="1">
    <location>
        <begin position="441"/>
        <end position="465"/>
    </location>
</feature>
<dbReference type="Pfam" id="PF26177">
    <property type="entry name" value="zf_C2H2_17_1st"/>
    <property type="match status" value="1"/>
</dbReference>
<proteinExistence type="predicted"/>
<dbReference type="InterPro" id="IPR059095">
    <property type="entry name" value="Znf_C2H2_17_2nd"/>
</dbReference>
<evidence type="ECO:0000256" key="1">
    <source>
        <dbReference type="SAM" id="MobiDB-lite"/>
    </source>
</evidence>
<feature type="region of interest" description="Disordered" evidence="1">
    <location>
        <begin position="399"/>
        <end position="465"/>
    </location>
</feature>
<feature type="compositionally biased region" description="Polar residues" evidence="1">
    <location>
        <begin position="174"/>
        <end position="197"/>
    </location>
</feature>
<feature type="domain" description="C2H2-type" evidence="3">
    <location>
        <begin position="269"/>
        <end position="295"/>
    </location>
</feature>
<dbReference type="InterPro" id="IPR013087">
    <property type="entry name" value="Znf_C2H2_type"/>
</dbReference>
<name>A0AB34KPE1_9PEZI</name>
<dbReference type="Gene3D" id="3.30.160.60">
    <property type="entry name" value="Classic Zinc Finger"/>
    <property type="match status" value="2"/>
</dbReference>
<keyword evidence="2" id="KW-0732">Signal</keyword>
<dbReference type="SMART" id="SM00355">
    <property type="entry name" value="ZnF_C2H2"/>
    <property type="match status" value="3"/>
</dbReference>
<feature type="chain" id="PRO_5044230380" description="C2H2-type domain-containing protein" evidence="2">
    <location>
        <begin position="26"/>
        <end position="542"/>
    </location>
</feature>